<evidence type="ECO:0000313" key="5">
    <source>
        <dbReference type="EMBL" id="OMJ21403.1"/>
    </source>
</evidence>
<keyword evidence="2" id="KW-0853">WD repeat</keyword>
<keyword evidence="6" id="KW-1185">Reference proteome</keyword>
<dbReference type="InterPro" id="IPR036322">
    <property type="entry name" value="WD40_repeat_dom_sf"/>
</dbReference>
<evidence type="ECO:0000256" key="2">
    <source>
        <dbReference type="ARBA" id="ARBA00022574"/>
    </source>
</evidence>
<dbReference type="InterPro" id="IPR015943">
    <property type="entry name" value="WD40/YVTN_repeat-like_dom_sf"/>
</dbReference>
<dbReference type="InterPro" id="IPR001680">
    <property type="entry name" value="WD40_rpt"/>
</dbReference>
<comment type="subcellular location">
    <subcellularLocation>
        <location evidence="1">Nucleus</location>
    </subcellularLocation>
</comment>
<proteinExistence type="predicted"/>
<comment type="caution">
    <text evidence="5">The sequence shown here is derived from an EMBL/GenBank/DDBJ whole genome shotgun (WGS) entry which is preliminary data.</text>
</comment>
<evidence type="ECO:0000256" key="4">
    <source>
        <dbReference type="ARBA" id="ARBA00023242"/>
    </source>
</evidence>
<evidence type="ECO:0000256" key="1">
    <source>
        <dbReference type="ARBA" id="ARBA00004123"/>
    </source>
</evidence>
<accession>A0A1R1Y3B5</accession>
<dbReference type="OrthoDB" id="427795at2759"/>
<evidence type="ECO:0008006" key="7">
    <source>
        <dbReference type="Google" id="ProtNLM"/>
    </source>
</evidence>
<evidence type="ECO:0000256" key="3">
    <source>
        <dbReference type="ARBA" id="ARBA00022737"/>
    </source>
</evidence>
<sequence length="246" mass="27050">MKNPDFSPNPNDFSVSEFGSLKHKGDVNYAVPLGSEGILTASSNGNVTYFKLEYDEAEIRNEQELPADINRILTNKGSTKAHYYDSGECSPCTAITVNSGYGSSSVIASCGEDGYLTFINSNDFILSERRISAVNESGVAKVFDLRNSKHELVSKSIPLHLPYWDIQFIPQTPNQIAACSENGTLSTFDYQPNFINLGNGCDMEIKNSYSHSLNQLSINCMDFNPFTKSGMVLSGSDSECIFIKKL</sequence>
<dbReference type="Proteomes" id="UP000187429">
    <property type="component" value="Unassembled WGS sequence"/>
</dbReference>
<protein>
    <recommendedName>
        <fullName evidence="7">Nucleoporin Nup43</fullName>
    </recommendedName>
</protein>
<name>A0A1R1Y3B5_9FUNG</name>
<dbReference type="SMART" id="SM00320">
    <property type="entry name" value="WD40"/>
    <property type="match status" value="4"/>
</dbReference>
<evidence type="ECO:0000313" key="6">
    <source>
        <dbReference type="Proteomes" id="UP000187429"/>
    </source>
</evidence>
<dbReference type="EMBL" id="LSSM01002525">
    <property type="protein sequence ID" value="OMJ21403.1"/>
    <property type="molecule type" value="Genomic_DNA"/>
</dbReference>
<reference evidence="6" key="1">
    <citation type="submission" date="2017-01" db="EMBL/GenBank/DDBJ databases">
        <authorList>
            <person name="Wang Y."/>
            <person name="White M."/>
            <person name="Kvist S."/>
            <person name="Moncalvo J.-M."/>
        </authorList>
    </citation>
    <scope>NUCLEOTIDE SEQUENCE [LARGE SCALE GENOMIC DNA]</scope>
    <source>
        <strain evidence="6">ID-206-W2</strain>
    </source>
</reference>
<gene>
    <name evidence="5" type="ORF">AYI69_g5826</name>
</gene>
<organism evidence="5 6">
    <name type="scientific">Smittium culicis</name>
    <dbReference type="NCBI Taxonomy" id="133412"/>
    <lineage>
        <taxon>Eukaryota</taxon>
        <taxon>Fungi</taxon>
        <taxon>Fungi incertae sedis</taxon>
        <taxon>Zoopagomycota</taxon>
        <taxon>Kickxellomycotina</taxon>
        <taxon>Harpellomycetes</taxon>
        <taxon>Harpellales</taxon>
        <taxon>Legeriomycetaceae</taxon>
        <taxon>Smittium</taxon>
    </lineage>
</organism>
<dbReference type="PANTHER" id="PTHR22652:SF0">
    <property type="entry name" value="NUCLEOPORIN NUP43"/>
    <property type="match status" value="1"/>
</dbReference>
<dbReference type="GO" id="GO:0031080">
    <property type="term" value="C:nuclear pore outer ring"/>
    <property type="evidence" value="ECO:0007669"/>
    <property type="project" value="TreeGrafter"/>
</dbReference>
<dbReference type="PANTHER" id="PTHR22652">
    <property type="entry name" value="NUCLEOPORIN NUP43"/>
    <property type="match status" value="1"/>
</dbReference>
<dbReference type="SUPFAM" id="SSF50978">
    <property type="entry name" value="WD40 repeat-like"/>
    <property type="match status" value="1"/>
</dbReference>
<dbReference type="AlphaFoldDB" id="A0A1R1Y3B5"/>
<dbReference type="Gene3D" id="2.130.10.10">
    <property type="entry name" value="YVTN repeat-like/Quinoprotein amine dehydrogenase"/>
    <property type="match status" value="1"/>
</dbReference>
<keyword evidence="4" id="KW-0539">Nucleus</keyword>
<keyword evidence="3" id="KW-0677">Repeat</keyword>